<dbReference type="PANTHER" id="PTHR32502:SF8">
    <property type="entry name" value="N-ACETYLGALACTOSAMINE PERMEASE IIC COMPONENT 1"/>
    <property type="match status" value="1"/>
</dbReference>
<keyword evidence="6 9" id="KW-0812">Transmembrane</keyword>
<keyword evidence="5" id="KW-0598">Phosphotransferase system</keyword>
<dbReference type="PANTHER" id="PTHR32502">
    <property type="entry name" value="N-ACETYLGALACTOSAMINE PERMEASE II COMPONENT-RELATED"/>
    <property type="match status" value="1"/>
</dbReference>
<evidence type="ECO:0000256" key="7">
    <source>
        <dbReference type="ARBA" id="ARBA00022989"/>
    </source>
</evidence>
<keyword evidence="2" id="KW-0813">Transport</keyword>
<protein>
    <submittedName>
        <fullName evidence="10">PTS sugar transporter subunit IIC</fullName>
    </submittedName>
</protein>
<keyword evidence="11" id="KW-1185">Reference proteome</keyword>
<evidence type="ECO:0000256" key="1">
    <source>
        <dbReference type="ARBA" id="ARBA00004651"/>
    </source>
</evidence>
<gene>
    <name evidence="10" type="ORF">WMO62_09075</name>
</gene>
<keyword evidence="7 9" id="KW-1133">Transmembrane helix</keyword>
<evidence type="ECO:0000313" key="11">
    <source>
        <dbReference type="Proteomes" id="UP001470288"/>
    </source>
</evidence>
<evidence type="ECO:0000256" key="4">
    <source>
        <dbReference type="ARBA" id="ARBA00022597"/>
    </source>
</evidence>
<name>A0ABV1I1C7_9FIRM</name>
<keyword evidence="8 9" id="KW-0472">Membrane</keyword>
<feature type="transmembrane region" description="Helical" evidence="9">
    <location>
        <begin position="180"/>
        <end position="200"/>
    </location>
</feature>
<dbReference type="Proteomes" id="UP001470288">
    <property type="component" value="Unassembled WGS sequence"/>
</dbReference>
<reference evidence="10 11" key="1">
    <citation type="submission" date="2024-03" db="EMBL/GenBank/DDBJ databases">
        <title>Human intestinal bacterial collection.</title>
        <authorList>
            <person name="Pauvert C."/>
            <person name="Hitch T.C.A."/>
            <person name="Clavel T."/>
        </authorList>
    </citation>
    <scope>NUCLEOTIDE SEQUENCE [LARGE SCALE GENOMIC DNA]</scope>
    <source>
        <strain evidence="10 11">CLA-AA-H78B</strain>
    </source>
</reference>
<accession>A0ABV1I1C7</accession>
<feature type="transmembrane region" description="Helical" evidence="9">
    <location>
        <begin position="95"/>
        <end position="116"/>
    </location>
</feature>
<dbReference type="EMBL" id="JBBMFC010000014">
    <property type="protein sequence ID" value="MEQ2578989.1"/>
    <property type="molecule type" value="Genomic_DNA"/>
</dbReference>
<feature type="transmembrane region" description="Helical" evidence="9">
    <location>
        <begin position="137"/>
        <end position="160"/>
    </location>
</feature>
<dbReference type="RefSeq" id="WP_118440544.1">
    <property type="nucleotide sequence ID" value="NZ_JBBMFC010000014.1"/>
</dbReference>
<evidence type="ECO:0000256" key="9">
    <source>
        <dbReference type="SAM" id="Phobius"/>
    </source>
</evidence>
<keyword evidence="3" id="KW-1003">Cell membrane</keyword>
<dbReference type="PROSITE" id="PS51106">
    <property type="entry name" value="PTS_EIIC_TYPE_4"/>
    <property type="match status" value="1"/>
</dbReference>
<dbReference type="InterPro" id="IPR004700">
    <property type="entry name" value="PTS_IIC_man"/>
</dbReference>
<evidence type="ECO:0000256" key="3">
    <source>
        <dbReference type="ARBA" id="ARBA00022475"/>
    </source>
</evidence>
<sequence>MSLVQAILIAIIAGVSRCEGDWLGECKLREPIVTGFLVGLVLGDVKTGLIIGAELQLMWMGAVGIGPVAQLDIGIGGTIGTAVAITTGTGAETAILFGVPVAVIMQFLNTLLMSAYSGVMLSADKKIDALDFRGIRWCHYFCGICTFLAYTIPTFIVMFFGNELIEGIVNNMPDWINTGLGGVAALLPCLGFALLLNIIMEKRLIPYFILGFIPAAYVGFDLTMVAIAAIAVAVAWIIFMLRSNEGTAKVAANTAADDEWED</sequence>
<proteinExistence type="predicted"/>
<evidence type="ECO:0000256" key="6">
    <source>
        <dbReference type="ARBA" id="ARBA00022692"/>
    </source>
</evidence>
<evidence type="ECO:0000256" key="8">
    <source>
        <dbReference type="ARBA" id="ARBA00023136"/>
    </source>
</evidence>
<dbReference type="Pfam" id="PF03609">
    <property type="entry name" value="EII-Sor"/>
    <property type="match status" value="1"/>
</dbReference>
<comment type="subcellular location">
    <subcellularLocation>
        <location evidence="1">Cell membrane</location>
        <topology evidence="1">Multi-pass membrane protein</topology>
    </subcellularLocation>
</comment>
<dbReference type="InterPro" id="IPR050303">
    <property type="entry name" value="GatZ_KbaZ_carbometab"/>
</dbReference>
<evidence type="ECO:0000313" key="10">
    <source>
        <dbReference type="EMBL" id="MEQ2578989.1"/>
    </source>
</evidence>
<keyword evidence="4 10" id="KW-0762">Sugar transport</keyword>
<feature type="transmembrane region" description="Helical" evidence="9">
    <location>
        <begin position="57"/>
        <end position="83"/>
    </location>
</feature>
<comment type="caution">
    <text evidence="10">The sequence shown here is derived from an EMBL/GenBank/DDBJ whole genome shotgun (WGS) entry which is preliminary data.</text>
</comment>
<evidence type="ECO:0000256" key="2">
    <source>
        <dbReference type="ARBA" id="ARBA00022448"/>
    </source>
</evidence>
<organism evidence="10 11">
    <name type="scientific">Hominiventricola aquisgranensis</name>
    <dbReference type="NCBI Taxonomy" id="3133164"/>
    <lineage>
        <taxon>Bacteria</taxon>
        <taxon>Bacillati</taxon>
        <taxon>Bacillota</taxon>
        <taxon>Clostridia</taxon>
        <taxon>Lachnospirales</taxon>
        <taxon>Lachnospiraceae</taxon>
        <taxon>Hominiventricola</taxon>
    </lineage>
</organism>
<feature type="transmembrane region" description="Helical" evidence="9">
    <location>
        <begin position="207"/>
        <end position="239"/>
    </location>
</feature>
<evidence type="ECO:0000256" key="5">
    <source>
        <dbReference type="ARBA" id="ARBA00022683"/>
    </source>
</evidence>